<proteinExistence type="predicted"/>
<reference evidence="7" key="1">
    <citation type="submission" date="2018-12" db="EMBL/GenBank/DDBJ databases">
        <title>Tengunoibacter tsumagoiensis gen. nov., sp. nov., Dictyobacter kobayashii sp. nov., D. alpinus sp. nov., and D. joshuensis sp. nov. and description of Dictyobacteraceae fam. nov. within the order Ktedonobacterales isolated from Tengu-no-mugimeshi.</title>
        <authorList>
            <person name="Wang C.M."/>
            <person name="Zheng Y."/>
            <person name="Sakai Y."/>
            <person name="Toyoda A."/>
            <person name="Minakuchi Y."/>
            <person name="Abe K."/>
            <person name="Yokota A."/>
            <person name="Yabe S."/>
        </authorList>
    </citation>
    <scope>NUCLEOTIDE SEQUENCE [LARGE SCALE GENOMIC DNA]</scope>
    <source>
        <strain evidence="7">S-27</strain>
    </source>
</reference>
<gene>
    <name evidence="6" type="ORF">KDAU_48110</name>
</gene>
<dbReference type="GO" id="GO:0003700">
    <property type="term" value="F:DNA-binding transcription factor activity"/>
    <property type="evidence" value="ECO:0007669"/>
    <property type="project" value="TreeGrafter"/>
</dbReference>
<feature type="domain" description="HTH tetR-type" evidence="5">
    <location>
        <begin position="6"/>
        <end position="66"/>
    </location>
</feature>
<dbReference type="AlphaFoldDB" id="A0A401ZKY0"/>
<dbReference type="RefSeq" id="WP_126598774.1">
    <property type="nucleotide sequence ID" value="NZ_BIFQ01000001.1"/>
</dbReference>
<protein>
    <submittedName>
        <fullName evidence="6">TetR family transcriptional regulator</fullName>
    </submittedName>
</protein>
<dbReference type="GO" id="GO:0000976">
    <property type="term" value="F:transcription cis-regulatory region binding"/>
    <property type="evidence" value="ECO:0007669"/>
    <property type="project" value="TreeGrafter"/>
</dbReference>
<accession>A0A401ZKY0</accession>
<evidence type="ECO:0000313" key="6">
    <source>
        <dbReference type="EMBL" id="GCE07482.1"/>
    </source>
</evidence>
<comment type="caution">
    <text evidence="6">The sequence shown here is derived from an EMBL/GenBank/DDBJ whole genome shotgun (WGS) entry which is preliminary data.</text>
</comment>
<keyword evidence="7" id="KW-1185">Reference proteome</keyword>
<dbReference type="PRINTS" id="PR00455">
    <property type="entry name" value="HTHTETR"/>
</dbReference>
<keyword evidence="1" id="KW-0805">Transcription regulation</keyword>
<dbReference type="PANTHER" id="PTHR30055">
    <property type="entry name" value="HTH-TYPE TRANSCRIPTIONAL REGULATOR RUTR"/>
    <property type="match status" value="1"/>
</dbReference>
<evidence type="ECO:0000259" key="5">
    <source>
        <dbReference type="PROSITE" id="PS50977"/>
    </source>
</evidence>
<dbReference type="InterPro" id="IPR009057">
    <property type="entry name" value="Homeodomain-like_sf"/>
</dbReference>
<dbReference type="InterPro" id="IPR041347">
    <property type="entry name" value="MftR_C"/>
</dbReference>
<dbReference type="PROSITE" id="PS50977">
    <property type="entry name" value="HTH_TETR_2"/>
    <property type="match status" value="1"/>
</dbReference>
<dbReference type="PROSITE" id="PS01081">
    <property type="entry name" value="HTH_TETR_1"/>
    <property type="match status" value="1"/>
</dbReference>
<dbReference type="OrthoDB" id="9780824at2"/>
<evidence type="ECO:0000256" key="3">
    <source>
        <dbReference type="ARBA" id="ARBA00023163"/>
    </source>
</evidence>
<dbReference type="EMBL" id="BIFQ01000001">
    <property type="protein sequence ID" value="GCE07482.1"/>
    <property type="molecule type" value="Genomic_DNA"/>
</dbReference>
<feature type="DNA-binding region" description="H-T-H motif" evidence="4">
    <location>
        <begin position="29"/>
        <end position="48"/>
    </location>
</feature>
<dbReference type="Pfam" id="PF00440">
    <property type="entry name" value="TetR_N"/>
    <property type="match status" value="1"/>
</dbReference>
<dbReference type="Pfam" id="PF17754">
    <property type="entry name" value="TetR_C_14"/>
    <property type="match status" value="1"/>
</dbReference>
<sequence length="188" mass="20395">MSRWEPGARGRLAQAALDLYQERGFEQTTVAEIAERAGLTERTFFRYFADKREVIFGGQAKLQEIYTSAIANAPASATPLDAVVVALEATIPGFQGRHKIVRQRQAVIAANPGLQERELLKGTLLTSTIADALRSRGVPGLSASIAAEVGAIAFKIAFDRWVSDPDEQDLSHLFRASLNQLKSIVAGT</sequence>
<evidence type="ECO:0000256" key="1">
    <source>
        <dbReference type="ARBA" id="ARBA00023015"/>
    </source>
</evidence>
<dbReference type="InterPro" id="IPR023772">
    <property type="entry name" value="DNA-bd_HTH_TetR-type_CS"/>
</dbReference>
<dbReference type="SUPFAM" id="SSF46689">
    <property type="entry name" value="Homeodomain-like"/>
    <property type="match status" value="1"/>
</dbReference>
<dbReference type="Proteomes" id="UP000287224">
    <property type="component" value="Unassembled WGS sequence"/>
</dbReference>
<organism evidence="6 7">
    <name type="scientific">Dictyobacter aurantiacus</name>
    <dbReference type="NCBI Taxonomy" id="1936993"/>
    <lineage>
        <taxon>Bacteria</taxon>
        <taxon>Bacillati</taxon>
        <taxon>Chloroflexota</taxon>
        <taxon>Ktedonobacteria</taxon>
        <taxon>Ktedonobacterales</taxon>
        <taxon>Dictyobacteraceae</taxon>
        <taxon>Dictyobacter</taxon>
    </lineage>
</organism>
<keyword evidence="3" id="KW-0804">Transcription</keyword>
<evidence type="ECO:0000313" key="7">
    <source>
        <dbReference type="Proteomes" id="UP000287224"/>
    </source>
</evidence>
<dbReference type="InterPro" id="IPR001647">
    <property type="entry name" value="HTH_TetR"/>
</dbReference>
<evidence type="ECO:0000256" key="4">
    <source>
        <dbReference type="PROSITE-ProRule" id="PRU00335"/>
    </source>
</evidence>
<dbReference type="PANTHER" id="PTHR30055:SF238">
    <property type="entry name" value="MYCOFACTOCIN BIOSYNTHESIS TRANSCRIPTIONAL REGULATOR MFTR-RELATED"/>
    <property type="match status" value="1"/>
</dbReference>
<dbReference type="InterPro" id="IPR050109">
    <property type="entry name" value="HTH-type_TetR-like_transc_reg"/>
</dbReference>
<evidence type="ECO:0000256" key="2">
    <source>
        <dbReference type="ARBA" id="ARBA00023125"/>
    </source>
</evidence>
<dbReference type="Gene3D" id="1.10.357.10">
    <property type="entry name" value="Tetracycline Repressor, domain 2"/>
    <property type="match status" value="1"/>
</dbReference>
<name>A0A401ZKY0_9CHLR</name>
<keyword evidence="2 4" id="KW-0238">DNA-binding</keyword>